<dbReference type="InterPro" id="IPR029033">
    <property type="entry name" value="His_PPase_superfam"/>
</dbReference>
<dbReference type="GO" id="GO:0016791">
    <property type="term" value="F:phosphatase activity"/>
    <property type="evidence" value="ECO:0007669"/>
    <property type="project" value="TreeGrafter"/>
</dbReference>
<dbReference type="Pfam" id="PF00300">
    <property type="entry name" value="His_Phos_1"/>
    <property type="match status" value="1"/>
</dbReference>
<dbReference type="Gene3D" id="3.40.50.1240">
    <property type="entry name" value="Phosphoglycerate mutase-like"/>
    <property type="match status" value="1"/>
</dbReference>
<dbReference type="PANTHER" id="PTHR48100:SF59">
    <property type="entry name" value="ADENOSYLCOBALAMIN_ALPHA-RIBAZOLE PHOSPHATASE"/>
    <property type="match status" value="1"/>
</dbReference>
<gene>
    <name evidence="1" type="ORF">LCGC14_0075430</name>
</gene>
<comment type="caution">
    <text evidence="1">The sequence shown here is derived from an EMBL/GenBank/DDBJ whole genome shotgun (WGS) entry which is preliminary data.</text>
</comment>
<dbReference type="CDD" id="cd07067">
    <property type="entry name" value="HP_PGM_like"/>
    <property type="match status" value="1"/>
</dbReference>
<reference evidence="1" key="1">
    <citation type="journal article" date="2015" name="Nature">
        <title>Complex archaea that bridge the gap between prokaryotes and eukaryotes.</title>
        <authorList>
            <person name="Spang A."/>
            <person name="Saw J.H."/>
            <person name="Jorgensen S.L."/>
            <person name="Zaremba-Niedzwiedzka K."/>
            <person name="Martijn J."/>
            <person name="Lind A.E."/>
            <person name="van Eijk R."/>
            <person name="Schleper C."/>
            <person name="Guy L."/>
            <person name="Ettema T.J."/>
        </authorList>
    </citation>
    <scope>NUCLEOTIDE SEQUENCE</scope>
</reference>
<dbReference type="PANTHER" id="PTHR48100">
    <property type="entry name" value="BROAD-SPECIFICITY PHOSPHATASE YOR283W-RELATED"/>
    <property type="match status" value="1"/>
</dbReference>
<dbReference type="SMART" id="SM00855">
    <property type="entry name" value="PGAM"/>
    <property type="match status" value="1"/>
</dbReference>
<dbReference type="EMBL" id="LAZR01000019">
    <property type="protein sequence ID" value="KKO05272.1"/>
    <property type="molecule type" value="Genomic_DNA"/>
</dbReference>
<dbReference type="AlphaFoldDB" id="A0A0F9Y0H3"/>
<dbReference type="InterPro" id="IPR050275">
    <property type="entry name" value="PGM_Phosphatase"/>
</dbReference>
<dbReference type="SUPFAM" id="SSF53254">
    <property type="entry name" value="Phosphoglycerate mutase-like"/>
    <property type="match status" value="1"/>
</dbReference>
<protein>
    <recommendedName>
        <fullName evidence="2">Histidine phosphatase family protein</fullName>
    </recommendedName>
</protein>
<evidence type="ECO:0008006" key="2">
    <source>
        <dbReference type="Google" id="ProtNLM"/>
    </source>
</evidence>
<accession>A0A0F9Y0H3</accession>
<dbReference type="InterPro" id="IPR013078">
    <property type="entry name" value="His_Pase_superF_clade-1"/>
</dbReference>
<dbReference type="InterPro" id="IPR001345">
    <property type="entry name" value="PG/BPGM_mutase_AS"/>
</dbReference>
<proteinExistence type="predicted"/>
<organism evidence="1">
    <name type="scientific">marine sediment metagenome</name>
    <dbReference type="NCBI Taxonomy" id="412755"/>
    <lineage>
        <taxon>unclassified sequences</taxon>
        <taxon>metagenomes</taxon>
        <taxon>ecological metagenomes</taxon>
    </lineage>
</organism>
<dbReference type="GO" id="GO:0005737">
    <property type="term" value="C:cytoplasm"/>
    <property type="evidence" value="ECO:0007669"/>
    <property type="project" value="TreeGrafter"/>
</dbReference>
<sequence length="219" mass="25289">MSAIRQVHLIRHGETNWNRERRAQGQQESVLTEAGKAQAQELASTLRDIEIHEVYCSSSVRTRETAAIAFADRALPMMYCDQLREIHMGPWQGRLYDELRQVYPEQFDAFWNRPDSFILEGAETFEQVQRRAMTRLNRILDESQSQSIAIVSHGLLIKTILSFIERRPLAQVWEPPAMHNCALSTIEIHKDGNQRITLYANKSYPLITRTGETGVLHEQ</sequence>
<evidence type="ECO:0000313" key="1">
    <source>
        <dbReference type="EMBL" id="KKO05272.1"/>
    </source>
</evidence>
<dbReference type="PROSITE" id="PS00175">
    <property type="entry name" value="PG_MUTASE"/>
    <property type="match status" value="1"/>
</dbReference>
<name>A0A0F9Y0H3_9ZZZZ</name>